<dbReference type="InterPro" id="IPR038717">
    <property type="entry name" value="Tc1-like_DDE_dom"/>
</dbReference>
<dbReference type="Gene3D" id="3.30.420.10">
    <property type="entry name" value="Ribonuclease H-like superfamily/Ribonuclease H"/>
    <property type="match status" value="1"/>
</dbReference>
<dbReference type="Ensembl" id="ENSOTST00005142079.1">
    <property type="protein sequence ID" value="ENSOTSP00005151634.1"/>
    <property type="gene ID" value="ENSOTSG00005079664.1"/>
</dbReference>
<evidence type="ECO:0000313" key="3">
    <source>
        <dbReference type="Ensembl" id="ENSOTSP00005151634.1"/>
    </source>
</evidence>
<dbReference type="InterPro" id="IPR036397">
    <property type="entry name" value="RNaseH_sf"/>
</dbReference>
<dbReference type="GO" id="GO:0003676">
    <property type="term" value="F:nucleic acid binding"/>
    <property type="evidence" value="ECO:0007669"/>
    <property type="project" value="InterPro"/>
</dbReference>
<accession>A0AAZ3SEW8</accession>
<evidence type="ECO:0000256" key="1">
    <source>
        <dbReference type="SAM" id="MobiDB-lite"/>
    </source>
</evidence>
<proteinExistence type="predicted"/>
<dbReference type="PANTHER" id="PTHR47326:SF1">
    <property type="entry name" value="HTH PSQ-TYPE DOMAIN-CONTAINING PROTEIN"/>
    <property type="match status" value="1"/>
</dbReference>
<feature type="region of interest" description="Disordered" evidence="1">
    <location>
        <begin position="1"/>
        <end position="24"/>
    </location>
</feature>
<name>A0AAZ3SEW8_ONCTS</name>
<feature type="compositionally biased region" description="Low complexity" evidence="1">
    <location>
        <begin position="10"/>
        <end position="24"/>
    </location>
</feature>
<dbReference type="GeneTree" id="ENSGT00940000166084"/>
<reference evidence="4" key="1">
    <citation type="journal article" date="2018" name="PLoS ONE">
        <title>Chinook salmon (Oncorhynchus tshawytscha) genome and transcriptome.</title>
        <authorList>
            <person name="Christensen K.A."/>
            <person name="Leong J.S."/>
            <person name="Sakhrani D."/>
            <person name="Biagi C.A."/>
            <person name="Minkley D.R."/>
            <person name="Withler R.E."/>
            <person name="Rondeau E.B."/>
            <person name="Koop B.F."/>
            <person name="Devlin R.H."/>
        </authorList>
    </citation>
    <scope>NUCLEOTIDE SEQUENCE [LARGE SCALE GENOMIC DNA]</scope>
</reference>
<dbReference type="Pfam" id="PF13358">
    <property type="entry name" value="DDE_3"/>
    <property type="match status" value="1"/>
</dbReference>
<sequence length="218" mass="24872">ACCKAGPHQTSPATTSPTRTSPPSQDWQKVLFTDESLFCLTWIWICVYHRRIELYTEACTLERDRCGGSVVVWVGVSKHYRTEVVVIAGNLNTVRYREDILFPHVVPFLQAHPDMTLQHDNATSHTARSVHDFLQDRNVSVLPWPAKSQDLNPIEYIWDLLDRRVRAKAIPPRNVRELAGALVEEWDNISQQELANLVQSMRRRCTAVLNAAGGHTKY</sequence>
<feature type="domain" description="Tc1-like transposase DDE" evidence="2">
    <location>
        <begin position="30"/>
        <end position="169"/>
    </location>
</feature>
<protein>
    <recommendedName>
        <fullName evidence="2">Tc1-like transposase DDE domain-containing protein</fullName>
    </recommendedName>
</protein>
<dbReference type="PANTHER" id="PTHR47326">
    <property type="entry name" value="TRANSPOSABLE ELEMENT TC3 TRANSPOSASE-LIKE PROTEIN"/>
    <property type="match status" value="1"/>
</dbReference>
<evidence type="ECO:0000259" key="2">
    <source>
        <dbReference type="Pfam" id="PF13358"/>
    </source>
</evidence>
<keyword evidence="4" id="KW-1185">Reference proteome</keyword>
<dbReference type="Proteomes" id="UP000694402">
    <property type="component" value="Unassembled WGS sequence"/>
</dbReference>
<dbReference type="AlphaFoldDB" id="A0AAZ3SEW8"/>
<reference evidence="3" key="2">
    <citation type="submission" date="2025-08" db="UniProtKB">
        <authorList>
            <consortium name="Ensembl"/>
        </authorList>
    </citation>
    <scope>IDENTIFICATION</scope>
</reference>
<organism evidence="3 4">
    <name type="scientific">Oncorhynchus tshawytscha</name>
    <name type="common">Chinook salmon</name>
    <name type="synonym">Salmo tshawytscha</name>
    <dbReference type="NCBI Taxonomy" id="74940"/>
    <lineage>
        <taxon>Eukaryota</taxon>
        <taxon>Metazoa</taxon>
        <taxon>Chordata</taxon>
        <taxon>Craniata</taxon>
        <taxon>Vertebrata</taxon>
        <taxon>Euteleostomi</taxon>
        <taxon>Actinopterygii</taxon>
        <taxon>Neopterygii</taxon>
        <taxon>Teleostei</taxon>
        <taxon>Protacanthopterygii</taxon>
        <taxon>Salmoniformes</taxon>
        <taxon>Salmonidae</taxon>
        <taxon>Salmoninae</taxon>
        <taxon>Oncorhynchus</taxon>
    </lineage>
</organism>
<evidence type="ECO:0000313" key="4">
    <source>
        <dbReference type="Proteomes" id="UP000694402"/>
    </source>
</evidence>
<reference evidence="3" key="3">
    <citation type="submission" date="2025-09" db="UniProtKB">
        <authorList>
            <consortium name="Ensembl"/>
        </authorList>
    </citation>
    <scope>IDENTIFICATION</scope>
</reference>